<organism evidence="1">
    <name type="scientific">Rhizophora mucronata</name>
    <name type="common">Asiatic mangrove</name>
    <dbReference type="NCBI Taxonomy" id="61149"/>
    <lineage>
        <taxon>Eukaryota</taxon>
        <taxon>Viridiplantae</taxon>
        <taxon>Streptophyta</taxon>
        <taxon>Embryophyta</taxon>
        <taxon>Tracheophyta</taxon>
        <taxon>Spermatophyta</taxon>
        <taxon>Magnoliopsida</taxon>
        <taxon>eudicotyledons</taxon>
        <taxon>Gunneridae</taxon>
        <taxon>Pentapetalae</taxon>
        <taxon>rosids</taxon>
        <taxon>fabids</taxon>
        <taxon>Malpighiales</taxon>
        <taxon>Rhizophoraceae</taxon>
        <taxon>Rhizophora</taxon>
    </lineage>
</organism>
<reference evidence="1" key="1">
    <citation type="submission" date="2018-02" db="EMBL/GenBank/DDBJ databases">
        <title>Rhizophora mucronata_Transcriptome.</title>
        <authorList>
            <person name="Meera S.P."/>
            <person name="Sreeshan A."/>
            <person name="Augustine A."/>
        </authorList>
    </citation>
    <scope>NUCLEOTIDE SEQUENCE</scope>
    <source>
        <tissue evidence="1">Leaf</tissue>
    </source>
</reference>
<dbReference type="EMBL" id="GGEC01065971">
    <property type="protein sequence ID" value="MBX46455.1"/>
    <property type="molecule type" value="Transcribed_RNA"/>
</dbReference>
<dbReference type="AlphaFoldDB" id="A0A2P2NVF7"/>
<protein>
    <submittedName>
        <fullName evidence="1">Uncharacterized protein</fullName>
    </submittedName>
</protein>
<name>A0A2P2NVF7_RHIMU</name>
<sequence length="21" mass="2380">MYTVVLYFMASRLGKGSDARN</sequence>
<accession>A0A2P2NVF7</accession>
<evidence type="ECO:0000313" key="1">
    <source>
        <dbReference type="EMBL" id="MBX46455.1"/>
    </source>
</evidence>
<proteinExistence type="predicted"/>